<proteinExistence type="predicted"/>
<dbReference type="Gene3D" id="3.40.50.150">
    <property type="entry name" value="Vaccinia Virus protein VP39"/>
    <property type="match status" value="1"/>
</dbReference>
<dbReference type="HOGENOM" id="CLU_097888_0_0_0"/>
<dbReference type="eggNOG" id="COG2226">
    <property type="taxonomic scope" value="Bacteria"/>
</dbReference>
<keyword evidence="2" id="KW-0830">Ubiquinone</keyword>
<dbReference type="Pfam" id="PF08241">
    <property type="entry name" value="Methyltransf_11"/>
    <property type="match status" value="1"/>
</dbReference>
<evidence type="ECO:0000313" key="3">
    <source>
        <dbReference type="Proteomes" id="UP000000445"/>
    </source>
</evidence>
<accession>B9K8U5</accession>
<dbReference type="CDD" id="cd02440">
    <property type="entry name" value="AdoMet_MTases"/>
    <property type="match status" value="1"/>
</dbReference>
<name>B9K8U5_THENN</name>
<feature type="domain" description="Methyltransferase type 11" evidence="1">
    <location>
        <begin position="47"/>
        <end position="137"/>
    </location>
</feature>
<dbReference type="RefSeq" id="WP_015919693.1">
    <property type="nucleotide sequence ID" value="NC_011978.1"/>
</dbReference>
<sequence length="258" mass="29926">MIVSPWEYYSRIAKEYDSMYETPKWRLYHRLIQSFLSEHLKVPCRVLDLGGGTGRWSLFLLERGFDVTLVDPSEEMLKIAEKKGVKKFLKARAEDLPFSSHSFDTVLAMGDVLSYVENKVKAFSEIARVLKPGGLLIATVDNFYTFLQHMIEENTWEKIPRFLKTQTIEVGNTLFSFNSYAFRPEDIESIEGFDTIEVRGIGVFDYSEDQVRKKEDLIFELEKEFSRDRAILWRAEHVFFVLKKKEEPCGSSGGCGRD</sequence>
<dbReference type="AlphaFoldDB" id="B9K8U5"/>
<keyword evidence="2" id="KW-0808">Transferase</keyword>
<dbReference type="STRING" id="309803.CTN_1202"/>
<dbReference type="GO" id="GO:0008757">
    <property type="term" value="F:S-adenosylmethionine-dependent methyltransferase activity"/>
    <property type="evidence" value="ECO:0007669"/>
    <property type="project" value="InterPro"/>
</dbReference>
<keyword evidence="3" id="KW-1185">Reference proteome</keyword>
<dbReference type="InterPro" id="IPR013216">
    <property type="entry name" value="Methyltransf_11"/>
</dbReference>
<dbReference type="EMBL" id="CP000916">
    <property type="protein sequence ID" value="ACM23378.1"/>
    <property type="molecule type" value="Genomic_DNA"/>
</dbReference>
<evidence type="ECO:0000259" key="1">
    <source>
        <dbReference type="Pfam" id="PF08241"/>
    </source>
</evidence>
<keyword evidence="2" id="KW-0489">Methyltransferase</keyword>
<dbReference type="Proteomes" id="UP000000445">
    <property type="component" value="Chromosome"/>
</dbReference>
<reference evidence="2 3" key="1">
    <citation type="journal article" date="2009" name="Biosci. Biotechnol. Biochem.">
        <title>WeGAS: a web-based microbial genome annotation system.</title>
        <authorList>
            <person name="Lee D."/>
            <person name="Seo H."/>
            <person name="Park C."/>
            <person name="Park K."/>
        </authorList>
    </citation>
    <scope>NUCLEOTIDE SEQUENCE [LARGE SCALE GENOMIC DNA]</scope>
    <source>
        <strain evidence="3">ATCC 49049 / DSM 4359 / NBRC 107923 / NS-E</strain>
    </source>
</reference>
<gene>
    <name evidence="2" type="ordered locus">CTN_1202</name>
</gene>
<protein>
    <submittedName>
        <fullName evidence="2">Ubiquinone/menaquinone biosynthesis methyltransferase-related protein</fullName>
    </submittedName>
</protein>
<evidence type="ECO:0000313" key="2">
    <source>
        <dbReference type="EMBL" id="ACM23378.1"/>
    </source>
</evidence>
<dbReference type="GO" id="GO:0032259">
    <property type="term" value="P:methylation"/>
    <property type="evidence" value="ECO:0007669"/>
    <property type="project" value="UniProtKB-KW"/>
</dbReference>
<dbReference type="PANTHER" id="PTHR43591:SF110">
    <property type="entry name" value="RHODANESE DOMAIN-CONTAINING PROTEIN"/>
    <property type="match status" value="1"/>
</dbReference>
<dbReference type="KEGG" id="tna:CTN_1202"/>
<dbReference type="PANTHER" id="PTHR43591">
    <property type="entry name" value="METHYLTRANSFERASE"/>
    <property type="match status" value="1"/>
</dbReference>
<dbReference type="SUPFAM" id="SSF53335">
    <property type="entry name" value="S-adenosyl-L-methionine-dependent methyltransferases"/>
    <property type="match status" value="1"/>
</dbReference>
<dbReference type="InterPro" id="IPR029063">
    <property type="entry name" value="SAM-dependent_MTases_sf"/>
</dbReference>
<organism evidence="2 3">
    <name type="scientific">Thermotoga neapolitana (strain ATCC 49049 / DSM 4359 / NBRC 107923 / NS-E)</name>
    <dbReference type="NCBI Taxonomy" id="309803"/>
    <lineage>
        <taxon>Bacteria</taxon>
        <taxon>Thermotogati</taxon>
        <taxon>Thermotogota</taxon>
        <taxon>Thermotogae</taxon>
        <taxon>Thermotogales</taxon>
        <taxon>Thermotogaceae</taxon>
        <taxon>Thermotoga</taxon>
    </lineage>
</organism>